<dbReference type="Proteomes" id="UP000317496">
    <property type="component" value="Chromosome"/>
</dbReference>
<proteinExistence type="predicted"/>
<reference evidence="1 2" key="1">
    <citation type="submission" date="2019-07" db="EMBL/GenBank/DDBJ databases">
        <title>Genome sequencing for Ferrovibrio sp. K5.</title>
        <authorList>
            <person name="Park S.-J."/>
        </authorList>
    </citation>
    <scope>NUCLEOTIDE SEQUENCE [LARGE SCALE GENOMIC DNA]</scope>
    <source>
        <strain evidence="1 2">K5</strain>
    </source>
</reference>
<protein>
    <submittedName>
        <fullName evidence="1">Uncharacterized protein</fullName>
    </submittedName>
</protein>
<name>A0A516H2A1_9PROT</name>
<keyword evidence="2" id="KW-1185">Reference proteome</keyword>
<evidence type="ECO:0000313" key="2">
    <source>
        <dbReference type="Proteomes" id="UP000317496"/>
    </source>
</evidence>
<dbReference type="OrthoDB" id="8479157at2"/>
<gene>
    <name evidence="1" type="ORF">FNB15_11795</name>
</gene>
<accession>A0A516H2A1</accession>
<evidence type="ECO:0000313" key="1">
    <source>
        <dbReference type="EMBL" id="QDO97906.1"/>
    </source>
</evidence>
<dbReference type="EMBL" id="CP041636">
    <property type="protein sequence ID" value="QDO97906.1"/>
    <property type="molecule type" value="Genomic_DNA"/>
</dbReference>
<organism evidence="1 2">
    <name type="scientific">Ferrovibrio terrae</name>
    <dbReference type="NCBI Taxonomy" id="2594003"/>
    <lineage>
        <taxon>Bacteria</taxon>
        <taxon>Pseudomonadati</taxon>
        <taxon>Pseudomonadota</taxon>
        <taxon>Alphaproteobacteria</taxon>
        <taxon>Rhodospirillales</taxon>
        <taxon>Rhodospirillaceae</taxon>
        <taxon>Ferrovibrio</taxon>
    </lineage>
</organism>
<dbReference type="KEGG" id="fer:FNB15_11795"/>
<dbReference type="AlphaFoldDB" id="A0A516H2A1"/>
<dbReference type="RefSeq" id="WP_144068887.1">
    <property type="nucleotide sequence ID" value="NZ_CP041636.1"/>
</dbReference>
<sequence>MAILLAISAALARRPAFWPVSRAWSHWLARTTIRRRKICQVSRQISDLGTAWQQGFPSPKRVPIEAVTADTVFARIETPCPLRGTGDTAACWRMMEYDRVVAAAAGGQFVVLRSQAEPGLTSCRVALRPASASTEDLVPAHTRIGQQALR</sequence>